<dbReference type="Pfam" id="PF15242">
    <property type="entry name" value="FAM53"/>
    <property type="match status" value="1"/>
</dbReference>
<feature type="region of interest" description="Disordered" evidence="2">
    <location>
        <begin position="107"/>
        <end position="143"/>
    </location>
</feature>
<evidence type="ECO:0000313" key="4">
    <source>
        <dbReference type="Proteomes" id="UP000271974"/>
    </source>
</evidence>
<evidence type="ECO:0000256" key="2">
    <source>
        <dbReference type="SAM" id="MobiDB-lite"/>
    </source>
</evidence>
<feature type="compositionally biased region" description="Polar residues" evidence="2">
    <location>
        <begin position="107"/>
        <end position="122"/>
    </location>
</feature>
<gene>
    <name evidence="3" type="ORF">EGW08_012805</name>
</gene>
<comment type="similarity">
    <text evidence="1">Belongs to the FAM53 family.</text>
</comment>
<dbReference type="Proteomes" id="UP000271974">
    <property type="component" value="Unassembled WGS sequence"/>
</dbReference>
<dbReference type="PANTHER" id="PTHR28567">
    <property type="entry name" value="PROTEIN FAM53A-LIKE ISOFORM X1"/>
    <property type="match status" value="1"/>
</dbReference>
<feature type="compositionally biased region" description="Low complexity" evidence="2">
    <location>
        <begin position="81"/>
        <end position="91"/>
    </location>
</feature>
<dbReference type="STRING" id="188477.A0A3S1BB99"/>
<reference evidence="3 4" key="1">
    <citation type="submission" date="2019-01" db="EMBL/GenBank/DDBJ databases">
        <title>A draft genome assembly of the solar-powered sea slug Elysia chlorotica.</title>
        <authorList>
            <person name="Cai H."/>
            <person name="Li Q."/>
            <person name="Fang X."/>
            <person name="Li J."/>
            <person name="Curtis N.E."/>
            <person name="Altenburger A."/>
            <person name="Shibata T."/>
            <person name="Feng M."/>
            <person name="Maeda T."/>
            <person name="Schwartz J.A."/>
            <person name="Shigenobu S."/>
            <person name="Lundholm N."/>
            <person name="Nishiyama T."/>
            <person name="Yang H."/>
            <person name="Hasebe M."/>
            <person name="Li S."/>
            <person name="Pierce S.K."/>
            <person name="Wang J."/>
        </authorList>
    </citation>
    <scope>NUCLEOTIDE SEQUENCE [LARGE SCALE GENOMIC DNA]</scope>
    <source>
        <strain evidence="3">EC2010</strain>
        <tissue evidence="3">Whole organism of an adult</tissue>
    </source>
</reference>
<dbReference type="InterPro" id="IPR029356">
    <property type="entry name" value="FAM53"/>
</dbReference>
<evidence type="ECO:0000256" key="1">
    <source>
        <dbReference type="ARBA" id="ARBA00010984"/>
    </source>
</evidence>
<organism evidence="3 4">
    <name type="scientific">Elysia chlorotica</name>
    <name type="common">Eastern emerald elysia</name>
    <name type="synonym">Sea slug</name>
    <dbReference type="NCBI Taxonomy" id="188477"/>
    <lineage>
        <taxon>Eukaryota</taxon>
        <taxon>Metazoa</taxon>
        <taxon>Spiralia</taxon>
        <taxon>Lophotrochozoa</taxon>
        <taxon>Mollusca</taxon>
        <taxon>Gastropoda</taxon>
        <taxon>Heterobranchia</taxon>
        <taxon>Euthyneura</taxon>
        <taxon>Panpulmonata</taxon>
        <taxon>Sacoglossa</taxon>
        <taxon>Placobranchoidea</taxon>
        <taxon>Plakobranchidae</taxon>
        <taxon>Elysia</taxon>
    </lineage>
</organism>
<sequence length="249" mass="25846">VCESAPGTPTAPPKKKHCRSLSVPPDSAFGNQPPSLVSREHAARLWKPIALNPVSNLRQGINSPCELDTGHQGNLSPLYPGSSESSGHGSSWLPKLLGPNLQLASAASSDSGHFTTSDFQTPPGSPVPTAATRPASASSDTTSSFGSMSSAWLDFTAGTGLGAGNGSISSQALRGARALQNRSLSCEDRISGSSGAEAGLSGMPGMACTGSIPRCHSQPCVLHHRRCGKKRRRNCDRPTLNFNKMTEVS</sequence>
<dbReference type="PANTHER" id="PTHR28567:SF3">
    <property type="entry name" value="PROTEIN FAM53A-LIKE ISOFORM X1"/>
    <property type="match status" value="1"/>
</dbReference>
<proteinExistence type="inferred from homology"/>
<dbReference type="AlphaFoldDB" id="A0A3S1BB99"/>
<keyword evidence="4" id="KW-1185">Reference proteome</keyword>
<dbReference type="OrthoDB" id="10026856at2759"/>
<accession>A0A3S1BB99</accession>
<protein>
    <submittedName>
        <fullName evidence="3">Uncharacterized protein</fullName>
    </submittedName>
</protein>
<dbReference type="GO" id="GO:0005634">
    <property type="term" value="C:nucleus"/>
    <property type="evidence" value="ECO:0007669"/>
    <property type="project" value="TreeGrafter"/>
</dbReference>
<dbReference type="GO" id="GO:0006606">
    <property type="term" value="P:protein import into nucleus"/>
    <property type="evidence" value="ECO:0007669"/>
    <property type="project" value="TreeGrafter"/>
</dbReference>
<feature type="compositionally biased region" description="Low complexity" evidence="2">
    <location>
        <begin position="127"/>
        <end position="143"/>
    </location>
</feature>
<name>A0A3S1BB99_ELYCH</name>
<feature type="region of interest" description="Disordered" evidence="2">
    <location>
        <begin position="1"/>
        <end position="35"/>
    </location>
</feature>
<evidence type="ECO:0000313" key="3">
    <source>
        <dbReference type="EMBL" id="RUS79428.1"/>
    </source>
</evidence>
<dbReference type="EMBL" id="RQTK01000451">
    <property type="protein sequence ID" value="RUS79428.1"/>
    <property type="molecule type" value="Genomic_DNA"/>
</dbReference>
<comment type="caution">
    <text evidence="3">The sequence shown here is derived from an EMBL/GenBank/DDBJ whole genome shotgun (WGS) entry which is preliminary data.</text>
</comment>
<feature type="non-terminal residue" evidence="3">
    <location>
        <position position="249"/>
    </location>
</feature>
<feature type="region of interest" description="Disordered" evidence="2">
    <location>
        <begin position="62"/>
        <end position="93"/>
    </location>
</feature>
<feature type="non-terminal residue" evidence="3">
    <location>
        <position position="1"/>
    </location>
</feature>